<evidence type="ECO:0000256" key="1">
    <source>
        <dbReference type="ARBA" id="ARBA00004651"/>
    </source>
</evidence>
<protein>
    <submittedName>
        <fullName evidence="8">Chromate transporter</fullName>
    </submittedName>
</protein>
<keyword evidence="4 7" id="KW-0812">Transmembrane</keyword>
<dbReference type="InterPro" id="IPR003370">
    <property type="entry name" value="Chromate_transpt"/>
</dbReference>
<dbReference type="OrthoDB" id="9027281at2"/>
<evidence type="ECO:0000256" key="3">
    <source>
        <dbReference type="ARBA" id="ARBA00022475"/>
    </source>
</evidence>
<dbReference type="PANTHER" id="PTHR43663">
    <property type="entry name" value="CHROMATE TRANSPORT PROTEIN-RELATED"/>
    <property type="match status" value="1"/>
</dbReference>
<dbReference type="InterPro" id="IPR052518">
    <property type="entry name" value="CHR_Transporter"/>
</dbReference>
<accession>A0A3D9QW91</accession>
<evidence type="ECO:0000256" key="5">
    <source>
        <dbReference type="ARBA" id="ARBA00022989"/>
    </source>
</evidence>
<keyword evidence="3" id="KW-1003">Cell membrane</keyword>
<dbReference type="PANTHER" id="PTHR43663:SF2">
    <property type="entry name" value="CHROMATE TRANSPORT PROTEIN-RELATED"/>
    <property type="match status" value="1"/>
</dbReference>
<dbReference type="Pfam" id="PF02417">
    <property type="entry name" value="Chromate_transp"/>
    <property type="match status" value="1"/>
</dbReference>
<dbReference type="RefSeq" id="WP_116191762.1">
    <property type="nucleotide sequence ID" value="NZ_QTTN01000040.1"/>
</dbReference>
<gene>
    <name evidence="8" type="ORF">A8990_14024</name>
</gene>
<feature type="transmembrane region" description="Helical" evidence="7">
    <location>
        <begin position="116"/>
        <end position="136"/>
    </location>
</feature>
<dbReference type="GO" id="GO:0005886">
    <property type="term" value="C:plasma membrane"/>
    <property type="evidence" value="ECO:0007669"/>
    <property type="project" value="UniProtKB-SubCell"/>
</dbReference>
<keyword evidence="6 7" id="KW-0472">Membrane</keyword>
<feature type="transmembrane region" description="Helical" evidence="7">
    <location>
        <begin position="85"/>
        <end position="110"/>
    </location>
</feature>
<evidence type="ECO:0000256" key="4">
    <source>
        <dbReference type="ARBA" id="ARBA00022692"/>
    </source>
</evidence>
<feature type="transmembrane region" description="Helical" evidence="7">
    <location>
        <begin position="167"/>
        <end position="183"/>
    </location>
</feature>
<dbReference type="Proteomes" id="UP000256304">
    <property type="component" value="Unassembled WGS sequence"/>
</dbReference>
<comment type="caution">
    <text evidence="8">The sequence shown here is derived from an EMBL/GenBank/DDBJ whole genome shotgun (WGS) entry which is preliminary data.</text>
</comment>
<keyword evidence="5 7" id="KW-1133">Transmembrane helix</keyword>
<keyword evidence="9" id="KW-1185">Reference proteome</keyword>
<evidence type="ECO:0000313" key="8">
    <source>
        <dbReference type="EMBL" id="REE67975.1"/>
    </source>
</evidence>
<name>A0A3D9QW91_9BACL</name>
<comment type="subcellular location">
    <subcellularLocation>
        <location evidence="1">Cell membrane</location>
        <topology evidence="1">Multi-pass membrane protein</topology>
    </subcellularLocation>
</comment>
<evidence type="ECO:0000256" key="7">
    <source>
        <dbReference type="SAM" id="Phobius"/>
    </source>
</evidence>
<evidence type="ECO:0000256" key="6">
    <source>
        <dbReference type="ARBA" id="ARBA00023136"/>
    </source>
</evidence>
<dbReference type="EMBL" id="QTTN01000040">
    <property type="protein sequence ID" value="REE67975.1"/>
    <property type="molecule type" value="Genomic_DNA"/>
</dbReference>
<comment type="similarity">
    <text evidence="2">Belongs to the chromate ion transporter (CHR) (TC 2.A.51) family.</text>
</comment>
<dbReference type="GO" id="GO:0015109">
    <property type="term" value="F:chromate transmembrane transporter activity"/>
    <property type="evidence" value="ECO:0007669"/>
    <property type="project" value="InterPro"/>
</dbReference>
<sequence length="212" mass="22577">MQRDWRQQLKVCGELFAVFTKIGPSTFGGGYAMIPIIEREVVDKRQWLDEAELADMMSLAGSAPGGVGVNSAVFVGYRKAGIAGAIASIVGVTLPALLIVIALSLAYVFFGTNPKLVAALKGIHGAVIALILMAAYRMAKAAVIDKTTAGVAIATVLLQVVFKLNPIYIILIGLFAGIAIIKGKELLGQRTNMDKIPSHPSTQELFAPEYYI</sequence>
<organism evidence="8 9">
    <name type="scientific">Paenibacillus taihuensis</name>
    <dbReference type="NCBI Taxonomy" id="1156355"/>
    <lineage>
        <taxon>Bacteria</taxon>
        <taxon>Bacillati</taxon>
        <taxon>Bacillota</taxon>
        <taxon>Bacilli</taxon>
        <taxon>Bacillales</taxon>
        <taxon>Paenibacillaceae</taxon>
        <taxon>Paenibacillus</taxon>
    </lineage>
</organism>
<evidence type="ECO:0000313" key="9">
    <source>
        <dbReference type="Proteomes" id="UP000256304"/>
    </source>
</evidence>
<proteinExistence type="inferred from homology"/>
<reference evidence="8 9" key="1">
    <citation type="submission" date="2018-08" db="EMBL/GenBank/DDBJ databases">
        <title>Genomic Encyclopedia of Type Strains, Phase III (KMG-III): the genomes of soil and plant-associated and newly described type strains.</title>
        <authorList>
            <person name="Whitman W."/>
        </authorList>
    </citation>
    <scope>NUCLEOTIDE SEQUENCE [LARGE SCALE GENOMIC DNA]</scope>
    <source>
        <strain evidence="8 9">CGMCC 1.10966</strain>
    </source>
</reference>
<evidence type="ECO:0000256" key="2">
    <source>
        <dbReference type="ARBA" id="ARBA00005262"/>
    </source>
</evidence>
<dbReference type="AlphaFoldDB" id="A0A3D9QW91"/>